<sequence length="178" mass="19492">MSDTTTPIPAGAPTPRGTVEHGPEGAELVLTRTFRAPAADVWASLTEPDRLSRWIGYWEGDPSTGAVQFSMTAEGDDPDPEEYRITRCEPPHRFAGVTSTGDDAWHLSFDLDEEDGVTTLTFRQVLGPGDDARNIGPGWEYYLDRLVAVREGRDAATVPWEPYLATLADHYGRASDAV</sequence>
<evidence type="ECO:0000313" key="4">
    <source>
        <dbReference type="EMBL" id="MTG88636.1"/>
    </source>
</evidence>
<dbReference type="SUPFAM" id="SSF55961">
    <property type="entry name" value="Bet v1-like"/>
    <property type="match status" value="1"/>
</dbReference>
<feature type="domain" description="Activator of Hsp90 ATPase homologue 1/2-like C-terminal" evidence="3">
    <location>
        <begin position="35"/>
        <end position="149"/>
    </location>
</feature>
<dbReference type="AlphaFoldDB" id="A0A6N7ZGT4"/>
<dbReference type="Gene3D" id="3.30.530.20">
    <property type="match status" value="1"/>
</dbReference>
<reference evidence="4 5" key="1">
    <citation type="submission" date="2019-11" db="EMBL/GenBank/DDBJ databases">
        <title>Cellulosimicrobium composti sp. nov. isolated from a compost.</title>
        <authorList>
            <person name="Yang Y."/>
        </authorList>
    </citation>
    <scope>NUCLEOTIDE SEQUENCE [LARGE SCALE GENOMIC DNA]</scope>
    <source>
        <strain evidence="4 5">BIT-GX5</strain>
    </source>
</reference>
<feature type="compositionally biased region" description="Low complexity" evidence="2">
    <location>
        <begin position="1"/>
        <end position="17"/>
    </location>
</feature>
<dbReference type="RefSeq" id="WP_024841682.1">
    <property type="nucleotide sequence ID" value="NZ_WMKA01000011.1"/>
</dbReference>
<dbReference type="Proteomes" id="UP000440668">
    <property type="component" value="Unassembled WGS sequence"/>
</dbReference>
<protein>
    <recommendedName>
        <fullName evidence="3">Activator of Hsp90 ATPase homologue 1/2-like C-terminal domain-containing protein</fullName>
    </recommendedName>
</protein>
<evidence type="ECO:0000259" key="3">
    <source>
        <dbReference type="Pfam" id="PF08327"/>
    </source>
</evidence>
<dbReference type="EMBL" id="WMKA01000011">
    <property type="protein sequence ID" value="MTG88636.1"/>
    <property type="molecule type" value="Genomic_DNA"/>
</dbReference>
<dbReference type="GeneID" id="32510881"/>
<evidence type="ECO:0000256" key="2">
    <source>
        <dbReference type="SAM" id="MobiDB-lite"/>
    </source>
</evidence>
<evidence type="ECO:0000256" key="1">
    <source>
        <dbReference type="ARBA" id="ARBA00006817"/>
    </source>
</evidence>
<dbReference type="Pfam" id="PF08327">
    <property type="entry name" value="AHSA1"/>
    <property type="match status" value="1"/>
</dbReference>
<gene>
    <name evidence="4" type="ORF">GJV82_06710</name>
</gene>
<dbReference type="InterPro" id="IPR013538">
    <property type="entry name" value="ASHA1/2-like_C"/>
</dbReference>
<feature type="region of interest" description="Disordered" evidence="2">
    <location>
        <begin position="1"/>
        <end position="22"/>
    </location>
</feature>
<dbReference type="CDD" id="cd08899">
    <property type="entry name" value="SRPBCC_CalC_Aha1-like_6"/>
    <property type="match status" value="1"/>
</dbReference>
<name>A0A6N7ZGT4_9MICO</name>
<accession>A0A6N7ZGT4</accession>
<organism evidence="4 5">
    <name type="scientific">Cellulosimicrobium composti</name>
    <dbReference type="NCBI Taxonomy" id="2672572"/>
    <lineage>
        <taxon>Bacteria</taxon>
        <taxon>Bacillati</taxon>
        <taxon>Actinomycetota</taxon>
        <taxon>Actinomycetes</taxon>
        <taxon>Micrococcales</taxon>
        <taxon>Promicromonosporaceae</taxon>
        <taxon>Cellulosimicrobium</taxon>
    </lineage>
</organism>
<comment type="caution">
    <text evidence="4">The sequence shown here is derived from an EMBL/GenBank/DDBJ whole genome shotgun (WGS) entry which is preliminary data.</text>
</comment>
<dbReference type="InterPro" id="IPR023393">
    <property type="entry name" value="START-like_dom_sf"/>
</dbReference>
<evidence type="ECO:0000313" key="5">
    <source>
        <dbReference type="Proteomes" id="UP000440668"/>
    </source>
</evidence>
<comment type="similarity">
    <text evidence="1">Belongs to the AHA1 family.</text>
</comment>
<proteinExistence type="inferred from homology"/>